<evidence type="ECO:0000256" key="1">
    <source>
        <dbReference type="ARBA" id="ARBA00004651"/>
    </source>
</evidence>
<protein>
    <submittedName>
        <fullName evidence="14">P-loop containing nucleoside triphosphate hydrolase protein</fullName>
    </submittedName>
</protein>
<name>A0A9P8E4V1_AURME</name>
<feature type="transmembrane region" description="Helical" evidence="11">
    <location>
        <begin position="1112"/>
        <end position="1135"/>
    </location>
</feature>
<evidence type="ECO:0000256" key="2">
    <source>
        <dbReference type="ARBA" id="ARBA00009726"/>
    </source>
</evidence>
<evidence type="ECO:0000256" key="11">
    <source>
        <dbReference type="SAM" id="Phobius"/>
    </source>
</evidence>
<dbReference type="InterPro" id="IPR050173">
    <property type="entry name" value="ABC_transporter_C-like"/>
</dbReference>
<dbReference type="CDD" id="cd18580">
    <property type="entry name" value="ABC_6TM_ABCC_D2"/>
    <property type="match status" value="1"/>
</dbReference>
<dbReference type="FunFam" id="1.20.1560.10:FF:000055">
    <property type="entry name" value="ABC multidrug transporter (Eurofung)"/>
    <property type="match status" value="1"/>
</dbReference>
<dbReference type="GO" id="GO:0140359">
    <property type="term" value="F:ABC-type transporter activity"/>
    <property type="evidence" value="ECO:0007669"/>
    <property type="project" value="InterPro"/>
</dbReference>
<accession>A0A9P8E4V1</accession>
<dbReference type="Proteomes" id="UP000779574">
    <property type="component" value="Unassembled WGS sequence"/>
</dbReference>
<dbReference type="InterPro" id="IPR056227">
    <property type="entry name" value="TMD0_ABC"/>
</dbReference>
<evidence type="ECO:0000259" key="13">
    <source>
        <dbReference type="PROSITE" id="PS50929"/>
    </source>
</evidence>
<evidence type="ECO:0000256" key="3">
    <source>
        <dbReference type="ARBA" id="ARBA00022448"/>
    </source>
</evidence>
<dbReference type="Pfam" id="PF00005">
    <property type="entry name" value="ABC_tran"/>
    <property type="match status" value="2"/>
</dbReference>
<dbReference type="SMART" id="SM00382">
    <property type="entry name" value="AAA"/>
    <property type="match status" value="2"/>
</dbReference>
<evidence type="ECO:0000256" key="6">
    <source>
        <dbReference type="ARBA" id="ARBA00022741"/>
    </source>
</evidence>
<dbReference type="Gene3D" id="3.40.50.300">
    <property type="entry name" value="P-loop containing nucleotide triphosphate hydrolases"/>
    <property type="match status" value="2"/>
</dbReference>
<dbReference type="PROSITE" id="PS50929">
    <property type="entry name" value="ABC_TM1F"/>
    <property type="match status" value="2"/>
</dbReference>
<feature type="transmembrane region" description="Helical" evidence="11">
    <location>
        <begin position="1027"/>
        <end position="1048"/>
    </location>
</feature>
<keyword evidence="3" id="KW-0813">Transport</keyword>
<feature type="transmembrane region" description="Helical" evidence="11">
    <location>
        <begin position="310"/>
        <end position="331"/>
    </location>
</feature>
<keyword evidence="8 11" id="KW-1133">Transmembrane helix</keyword>
<dbReference type="InterPro" id="IPR027417">
    <property type="entry name" value="P-loop_NTPase"/>
</dbReference>
<dbReference type="Gene3D" id="1.20.1560.10">
    <property type="entry name" value="ABC transporter type 1, transmembrane domain"/>
    <property type="match status" value="2"/>
</dbReference>
<feature type="domain" description="ABC transmembrane type-1" evidence="13">
    <location>
        <begin position="278"/>
        <end position="553"/>
    </location>
</feature>
<feature type="domain" description="ABC transmembrane type-1" evidence="13">
    <location>
        <begin position="890"/>
        <end position="1170"/>
    </location>
</feature>
<dbReference type="SUPFAM" id="SSF52540">
    <property type="entry name" value="P-loop containing nucleoside triphosphate hydrolases"/>
    <property type="match status" value="2"/>
</dbReference>
<evidence type="ECO:0000256" key="5">
    <source>
        <dbReference type="ARBA" id="ARBA00022692"/>
    </source>
</evidence>
<feature type="transmembrane region" description="Helical" evidence="11">
    <location>
        <begin position="72"/>
        <end position="90"/>
    </location>
</feature>
<dbReference type="InterPro" id="IPR044726">
    <property type="entry name" value="ABCC_6TM_D2"/>
</dbReference>
<keyword evidence="7" id="KW-0067">ATP-binding</keyword>
<evidence type="ECO:0000256" key="7">
    <source>
        <dbReference type="ARBA" id="ARBA00022840"/>
    </source>
</evidence>
<dbReference type="PANTHER" id="PTHR24223:SF399">
    <property type="entry name" value="ABC TRANSPORTER ATNG"/>
    <property type="match status" value="1"/>
</dbReference>
<evidence type="ECO:0000313" key="15">
    <source>
        <dbReference type="Proteomes" id="UP000779574"/>
    </source>
</evidence>
<feature type="transmembrane region" description="Helical" evidence="11">
    <location>
        <begin position="879"/>
        <end position="909"/>
    </location>
</feature>
<feature type="transmembrane region" description="Helical" evidence="11">
    <location>
        <begin position="133"/>
        <end position="154"/>
    </location>
</feature>
<dbReference type="EMBL" id="JAHFXF010000980">
    <property type="protein sequence ID" value="KAG9680347.1"/>
    <property type="molecule type" value="Genomic_DNA"/>
</dbReference>
<evidence type="ECO:0000256" key="9">
    <source>
        <dbReference type="ARBA" id="ARBA00023136"/>
    </source>
</evidence>
<dbReference type="SUPFAM" id="SSF90123">
    <property type="entry name" value="ABC transporter transmembrane region"/>
    <property type="match status" value="2"/>
</dbReference>
<comment type="similarity">
    <text evidence="2">Belongs to the ABC transporter superfamily. ABCC family. Conjugate transporter (TC 3.A.1.208) subfamily.</text>
</comment>
<feature type="domain" description="ABC transporter" evidence="12">
    <location>
        <begin position="1207"/>
        <end position="1442"/>
    </location>
</feature>
<keyword evidence="14" id="KW-0378">Hydrolase</keyword>
<feature type="transmembrane region" description="Helical" evidence="11">
    <location>
        <begin position="268"/>
        <end position="290"/>
    </location>
</feature>
<organism evidence="14 15">
    <name type="scientific">Aureobasidium melanogenum</name>
    <name type="common">Aureobasidium pullulans var. melanogenum</name>
    <dbReference type="NCBI Taxonomy" id="46634"/>
    <lineage>
        <taxon>Eukaryota</taxon>
        <taxon>Fungi</taxon>
        <taxon>Dikarya</taxon>
        <taxon>Ascomycota</taxon>
        <taxon>Pezizomycotina</taxon>
        <taxon>Dothideomycetes</taxon>
        <taxon>Dothideomycetidae</taxon>
        <taxon>Dothideales</taxon>
        <taxon>Saccotheciaceae</taxon>
        <taxon>Aureobasidium</taxon>
    </lineage>
</organism>
<feature type="transmembrane region" description="Helical" evidence="11">
    <location>
        <begin position="929"/>
        <end position="951"/>
    </location>
</feature>
<dbReference type="InterPro" id="IPR036640">
    <property type="entry name" value="ABC1_TM_sf"/>
</dbReference>
<dbReference type="GO" id="GO:0005524">
    <property type="term" value="F:ATP binding"/>
    <property type="evidence" value="ECO:0007669"/>
    <property type="project" value="UniProtKB-KW"/>
</dbReference>
<dbReference type="PROSITE" id="PS50893">
    <property type="entry name" value="ABC_TRANSPORTER_2"/>
    <property type="match status" value="2"/>
</dbReference>
<comment type="subcellular location">
    <subcellularLocation>
        <location evidence="1">Cell membrane</location>
        <topology evidence="1">Multi-pass membrane protein</topology>
    </subcellularLocation>
</comment>
<dbReference type="PANTHER" id="PTHR24223">
    <property type="entry name" value="ATP-BINDING CASSETTE SUB-FAMILY C"/>
    <property type="match status" value="1"/>
</dbReference>
<evidence type="ECO:0000256" key="8">
    <source>
        <dbReference type="ARBA" id="ARBA00022989"/>
    </source>
</evidence>
<dbReference type="InterPro" id="IPR017871">
    <property type="entry name" value="ABC_transporter-like_CS"/>
</dbReference>
<keyword evidence="6" id="KW-0547">Nucleotide-binding</keyword>
<feature type="non-terminal residue" evidence="14">
    <location>
        <position position="1"/>
    </location>
</feature>
<evidence type="ECO:0000259" key="12">
    <source>
        <dbReference type="PROSITE" id="PS50893"/>
    </source>
</evidence>
<dbReference type="GO" id="GO:0005886">
    <property type="term" value="C:plasma membrane"/>
    <property type="evidence" value="ECO:0007669"/>
    <property type="project" value="UniProtKB-SubCell"/>
</dbReference>
<evidence type="ECO:0000256" key="10">
    <source>
        <dbReference type="ARBA" id="ARBA00023180"/>
    </source>
</evidence>
<keyword evidence="10" id="KW-0325">Glycoprotein</keyword>
<dbReference type="CDD" id="cd18579">
    <property type="entry name" value="ABC_6TM_ABCC_D1"/>
    <property type="match status" value="1"/>
</dbReference>
<evidence type="ECO:0000256" key="4">
    <source>
        <dbReference type="ARBA" id="ARBA00022475"/>
    </source>
</evidence>
<dbReference type="Pfam" id="PF00664">
    <property type="entry name" value="ABC_membrane"/>
    <property type="match status" value="1"/>
</dbReference>
<keyword evidence="4" id="KW-1003">Cell membrane</keyword>
<comment type="caution">
    <text evidence="14">The sequence shown here is derived from an EMBL/GenBank/DDBJ whole genome shotgun (WGS) entry which is preliminary data.</text>
</comment>
<dbReference type="InterPro" id="IPR003439">
    <property type="entry name" value="ABC_transporter-like_ATP-bd"/>
</dbReference>
<feature type="transmembrane region" description="Helical" evidence="11">
    <location>
        <begin position="493"/>
        <end position="516"/>
    </location>
</feature>
<dbReference type="GO" id="GO:0016887">
    <property type="term" value="F:ATP hydrolysis activity"/>
    <property type="evidence" value="ECO:0007669"/>
    <property type="project" value="InterPro"/>
</dbReference>
<reference evidence="14" key="2">
    <citation type="submission" date="2021-08" db="EMBL/GenBank/DDBJ databases">
        <authorList>
            <person name="Gostincar C."/>
            <person name="Sun X."/>
            <person name="Song Z."/>
            <person name="Gunde-Cimerman N."/>
        </authorList>
    </citation>
    <scope>NUCLEOTIDE SEQUENCE</scope>
    <source>
        <strain evidence="14">EXF-9911</strain>
    </source>
</reference>
<dbReference type="InterPro" id="IPR003593">
    <property type="entry name" value="AAA+_ATPase"/>
</dbReference>
<feature type="domain" description="ABC transporter" evidence="12">
    <location>
        <begin position="598"/>
        <end position="826"/>
    </location>
</feature>
<dbReference type="FunFam" id="3.40.50.300:FF:002145">
    <property type="entry name" value="ABC transporter (MsbA subfamily)"/>
    <property type="match status" value="1"/>
</dbReference>
<dbReference type="Pfam" id="PF24357">
    <property type="entry name" value="TMD0_ABC"/>
    <property type="match status" value="1"/>
</dbReference>
<keyword evidence="9 11" id="KW-0472">Membrane</keyword>
<feature type="transmembrane region" description="Helical" evidence="11">
    <location>
        <begin position="34"/>
        <end position="52"/>
    </location>
</feature>
<reference evidence="14" key="1">
    <citation type="journal article" date="2021" name="J Fungi (Basel)">
        <title>Virulence traits and population genomics of the black yeast Aureobasidium melanogenum.</title>
        <authorList>
            <person name="Cernosa A."/>
            <person name="Sun X."/>
            <person name="Gostincar C."/>
            <person name="Fang C."/>
            <person name="Gunde-Cimerman N."/>
            <person name="Song Z."/>
        </authorList>
    </citation>
    <scope>NUCLEOTIDE SEQUENCE</scope>
    <source>
        <strain evidence="14">EXF-9911</strain>
    </source>
</reference>
<evidence type="ECO:0000313" key="14">
    <source>
        <dbReference type="EMBL" id="KAG9680347.1"/>
    </source>
</evidence>
<dbReference type="InterPro" id="IPR044746">
    <property type="entry name" value="ABCC_6TM_D1"/>
</dbReference>
<keyword evidence="5 11" id="KW-0812">Transmembrane</keyword>
<feature type="transmembrane region" description="Helical" evidence="11">
    <location>
        <begin position="160"/>
        <end position="178"/>
    </location>
</feature>
<feature type="transmembrane region" description="Helical" evidence="11">
    <location>
        <begin position="999"/>
        <end position="1021"/>
    </location>
</feature>
<feature type="transmembrane region" description="Helical" evidence="11">
    <location>
        <begin position="102"/>
        <end position="121"/>
    </location>
</feature>
<dbReference type="FunFam" id="1.20.1560.10:FF:000066">
    <property type="entry name" value="ABC multidrug transporter (Eurofung)"/>
    <property type="match status" value="1"/>
</dbReference>
<proteinExistence type="inferred from homology"/>
<sequence length="1444" mass="159024">MSSAICSPAADSAFGPAVEGCRQGFDFTFAFESYFFSILPSVLLLCFAPLRFKTLSRVRPKIKGTAIKYVKLSVIAVLAVVQLALIGLFADDTKLQAWKPSMAASVLSFGSSVALLTLSYMEHSRSLRPSMLLNVYLFATVILDAATLRTLWLMPHFSDRIRNISTVAFAVKAVVLLLEARGKRAYYNAERNMSPEDFSGIYSQALLSWLNRLIWQGARHLLKPEDLYAVSDDVASETLSGRFSKEWDKQSRSGSPDLKRVLFSLLKWPILVPIIPRLALLALTFCQPLLLRRLLDYLKHSDVEDKNIGYGLIGAYFVVYIGLATTSALYWHRHYRFLSMLRGTLITAVYGKATDIVAVAKDNKASITLMSTDVERATRGLIDLHEMWANIVQVAIATWLLEIELGAACVGPVIVALVAVGTTIWFSGYTASFQLLWIDKVQERIGITTSILGSMKAVKLSGLTSRVGSLLRLSRVHELDAARRFRTLSSISVAIGNVPQLIAPVLTFAIYVGVSFKGHIAIDTTKLFTSLALILLASEPLFMLINGLIEFRSAIGCFARLETFLQAPARRDTRTIVPPRLNHDRSLADSSSNRANAVAICNASFGWKDGEQLTIKNLSLEVPLSSLVMITGPVACGKTTLLKGILGETPVTEGRVELSSSSIAWCEQSPWLMNASIQGNITTFSEFDQDLYSSVIHACALNSDLEALQKGDATVIGSKGFALSGGQKQRIALARAVYSRCPIIVLDDVFSQLDLSTKTIIFERLLGRRGLLRGWKTTVFMTIGASKFLPKADHIVVLSANGTVEGQGTFQELCAAGNDATRYITSIAASPAENNTPDVIRGREPAGTGKTRTTESVSKVEDKDLEAARQRGDFGIYKYYFACISWTVGAIFLLLQLAYAFFCTFPTVWLKWWADADTQESHSRYGYYIGVYTALQIVALALSAAVTWWSFNVMAVKTGIQLHNTLAKTVMSAPLSFFSKVDSGTILTRFSQDIQLLDISLPLAVMVVTTTTLTCIAQVGLIASASAWIAISIPALGLVFYLVQGVYLRTSRQMRHLDLEEKAPVYTQFMETLDGLVTIRAFNWSRPSIKHNFEIVDRSQKPNYLVWALKNWLGLVLELVITGIAVLTVGIVVGLRGSSSPGFTGIALTQIISFTTNLKYLIMFWTQLESSLGAVARIRQFEKETVAEDQESETHEPPFSWPSQGSIEISNLSAKYKSDSERMTLDNISISIPAGSKVGFCGRTGSGKSSLLLTLFNLLTPESGNVTIDGLDLSIICRETLRSRLICIAEEPFLFPESVRENLALDSTTIDDQSMVQVLQQTGLWEAIDAKGGLDAKMEDVHLSQGSKQLFNIARALLRKDQGKVLVMDEATSSIDTETDLKIQSLIMKEFAEHTIISVAHKLDTIAGFDFVGVMDAGRLVEYDNPKTLLQQQGSRFRELWDER</sequence>
<feature type="transmembrane region" description="Helical" evidence="11">
    <location>
        <begin position="528"/>
        <end position="549"/>
    </location>
</feature>
<dbReference type="InterPro" id="IPR011527">
    <property type="entry name" value="ABC1_TM_dom"/>
</dbReference>
<dbReference type="PROSITE" id="PS00211">
    <property type="entry name" value="ABC_TRANSPORTER_1"/>
    <property type="match status" value="1"/>
</dbReference>
<gene>
    <name evidence="14" type="ORF">KCU76_g15226</name>
</gene>